<reference evidence="4" key="1">
    <citation type="submission" date="2020-05" db="EMBL/GenBank/DDBJ databases">
        <authorList>
            <person name="Chiriac C."/>
            <person name="Salcher M."/>
            <person name="Ghai R."/>
            <person name="Kavagutti S V."/>
        </authorList>
    </citation>
    <scope>NUCLEOTIDE SEQUENCE</scope>
</reference>
<dbReference type="AlphaFoldDB" id="A0A6J6W630"/>
<feature type="domain" description="Glycosyl transferase family 1" evidence="2">
    <location>
        <begin position="197"/>
        <end position="343"/>
    </location>
</feature>
<accession>A0A6J6W630</accession>
<gene>
    <name evidence="4" type="ORF">UFOPK2958_00392</name>
</gene>
<dbReference type="Pfam" id="PF00534">
    <property type="entry name" value="Glycos_transf_1"/>
    <property type="match status" value="1"/>
</dbReference>
<dbReference type="Gene3D" id="3.40.50.2000">
    <property type="entry name" value="Glycogen Phosphorylase B"/>
    <property type="match status" value="1"/>
</dbReference>
<proteinExistence type="predicted"/>
<evidence type="ECO:0000313" key="4">
    <source>
        <dbReference type="EMBL" id="CAB4778935.1"/>
    </source>
</evidence>
<evidence type="ECO:0000259" key="2">
    <source>
        <dbReference type="Pfam" id="PF00534"/>
    </source>
</evidence>
<dbReference type="EMBL" id="CAFAAB010000028">
    <property type="protein sequence ID" value="CAB4778935.1"/>
    <property type="molecule type" value="Genomic_DNA"/>
</dbReference>
<dbReference type="SUPFAM" id="SSF53756">
    <property type="entry name" value="UDP-Glycosyltransferase/glycogen phosphorylase"/>
    <property type="match status" value="1"/>
</dbReference>
<feature type="domain" description="Glycosyltransferase subfamily 4-like N-terminal" evidence="3">
    <location>
        <begin position="30"/>
        <end position="173"/>
    </location>
</feature>
<dbReference type="CDD" id="cd03809">
    <property type="entry name" value="GT4_MtfB-like"/>
    <property type="match status" value="1"/>
</dbReference>
<organism evidence="4">
    <name type="scientific">freshwater metagenome</name>
    <dbReference type="NCBI Taxonomy" id="449393"/>
    <lineage>
        <taxon>unclassified sequences</taxon>
        <taxon>metagenomes</taxon>
        <taxon>ecological metagenomes</taxon>
    </lineage>
</organism>
<protein>
    <submittedName>
        <fullName evidence="4">Unannotated protein</fullName>
    </submittedName>
</protein>
<sequence length="368" mass="39950">MSTLDGLNRDNLAGRQIVIEGSYLLKPAFGIHKLVAGIIDWLADLSAEVTVLMPGTPPESLVRRDGVRYVGLPVWRAGRGLAYEQYSIPKYLKTSSAEVFLAPGNRGVPVVGVRQRTVLIVHDMIPFQGRTGKGVIGYLGLAPNRFSIRSSIRRATRVVTVSASAQSDLLEQQHRESIVGYVPLSYLGFQLHRGTTPDPFFLFTGGVSPRKNLGPTLDAFATFRRTHPEFELRITGTSDVGAFTNRFGLGQLPQGVVLTGRLSNEALLEMVRRSSALVYPSAYEGKGLPIIEALATGRPIICGTGGSQTEVAGPAGIFVNPITSETIHDAMESALLVDLDEYEKIATSQYRKVDGPEWEQGLLQALFA</sequence>
<name>A0A6J6W630_9ZZZZ</name>
<dbReference type="Pfam" id="PF13579">
    <property type="entry name" value="Glyco_trans_4_4"/>
    <property type="match status" value="1"/>
</dbReference>
<dbReference type="InterPro" id="IPR028098">
    <property type="entry name" value="Glyco_trans_4-like_N"/>
</dbReference>
<dbReference type="InterPro" id="IPR001296">
    <property type="entry name" value="Glyco_trans_1"/>
</dbReference>
<evidence type="ECO:0000256" key="1">
    <source>
        <dbReference type="ARBA" id="ARBA00022679"/>
    </source>
</evidence>
<keyword evidence="1" id="KW-0808">Transferase</keyword>
<dbReference type="PANTHER" id="PTHR46401:SF2">
    <property type="entry name" value="GLYCOSYLTRANSFERASE WBBK-RELATED"/>
    <property type="match status" value="1"/>
</dbReference>
<dbReference type="PANTHER" id="PTHR46401">
    <property type="entry name" value="GLYCOSYLTRANSFERASE WBBK-RELATED"/>
    <property type="match status" value="1"/>
</dbReference>
<dbReference type="GO" id="GO:0016757">
    <property type="term" value="F:glycosyltransferase activity"/>
    <property type="evidence" value="ECO:0007669"/>
    <property type="project" value="InterPro"/>
</dbReference>
<evidence type="ECO:0000259" key="3">
    <source>
        <dbReference type="Pfam" id="PF13579"/>
    </source>
</evidence>